<dbReference type="EMBL" id="SRPR01000018">
    <property type="protein sequence ID" value="KAG5966693.1"/>
    <property type="molecule type" value="Genomic_DNA"/>
</dbReference>
<accession>A0A9P7SUN3</accession>
<dbReference type="Proteomes" id="UP000784919">
    <property type="component" value="Unassembled WGS sequence"/>
</dbReference>
<dbReference type="Proteomes" id="UP000742024">
    <property type="component" value="Unassembled WGS sequence"/>
</dbReference>
<sequence>MAPHMYPGESKGPDYYLKNRSAGAERMSIQSILSCSESSEIRPICDGSQLSHHLPLPDLRDSVSASRPTNTNACVEHRHLDSALRPSHSATFPVPGAQKQQQAENKSPNRHVYQENEAVSEDVDNSKAEDEIEGGVSPGAQKRQHTENKSPNRHVYQGSEVASEDLDSSEADDESEEGVSSGTHEVAETSLSSVLAALDENWDEFLTSQLHAYHLPHVRARYRHQQRAAAMRYPVSLPLTWPWAPRTDQGG</sequence>
<feature type="region of interest" description="Disordered" evidence="1">
    <location>
        <begin position="86"/>
        <end position="186"/>
    </location>
</feature>
<protein>
    <submittedName>
        <fullName evidence="3">Uncharacterized protein</fullName>
    </submittedName>
</protein>
<organism evidence="3 5">
    <name type="scientific">Claviceps arundinis</name>
    <dbReference type="NCBI Taxonomy" id="1623583"/>
    <lineage>
        <taxon>Eukaryota</taxon>
        <taxon>Fungi</taxon>
        <taxon>Dikarya</taxon>
        <taxon>Ascomycota</taxon>
        <taxon>Pezizomycotina</taxon>
        <taxon>Sordariomycetes</taxon>
        <taxon>Hypocreomycetidae</taxon>
        <taxon>Hypocreales</taxon>
        <taxon>Clavicipitaceae</taxon>
        <taxon>Claviceps</taxon>
    </lineage>
</organism>
<comment type="caution">
    <text evidence="3">The sequence shown here is derived from an EMBL/GenBank/DDBJ whole genome shotgun (WGS) entry which is preliminary data.</text>
</comment>
<proteinExistence type="predicted"/>
<name>A0A9P7SUN3_9HYPO</name>
<reference evidence="3 4" key="1">
    <citation type="journal article" date="2020" name="bioRxiv">
        <title>Whole genome comparisons of ergot fungi reveals the divergence and evolution of species within the genus Claviceps are the result of varying mechanisms driving genome evolution and host range expansion.</title>
        <authorList>
            <person name="Wyka S.A."/>
            <person name="Mondo S.J."/>
            <person name="Liu M."/>
            <person name="Dettman J."/>
            <person name="Nalam V."/>
            <person name="Broders K.D."/>
        </authorList>
    </citation>
    <scope>NUCLEOTIDE SEQUENCE</scope>
    <source>
        <strain evidence="3">CCC 1102</strain>
        <strain evidence="2 4">LM583</strain>
    </source>
</reference>
<evidence type="ECO:0000313" key="2">
    <source>
        <dbReference type="EMBL" id="KAG5966693.1"/>
    </source>
</evidence>
<evidence type="ECO:0000256" key="1">
    <source>
        <dbReference type="SAM" id="MobiDB-lite"/>
    </source>
</evidence>
<dbReference type="AlphaFoldDB" id="A0A9P7SUN3"/>
<dbReference type="EMBL" id="SRPS01000001">
    <property type="protein sequence ID" value="KAG5978677.1"/>
    <property type="molecule type" value="Genomic_DNA"/>
</dbReference>
<evidence type="ECO:0000313" key="3">
    <source>
        <dbReference type="EMBL" id="KAG5978677.1"/>
    </source>
</evidence>
<evidence type="ECO:0000313" key="5">
    <source>
        <dbReference type="Proteomes" id="UP000784919"/>
    </source>
</evidence>
<gene>
    <name evidence="3" type="ORF">E4U56_000116</name>
    <name evidence="2" type="ORF">E4U57_002007</name>
</gene>
<evidence type="ECO:0000313" key="4">
    <source>
        <dbReference type="Proteomes" id="UP000742024"/>
    </source>
</evidence>
<feature type="compositionally biased region" description="Acidic residues" evidence="1">
    <location>
        <begin position="162"/>
        <end position="177"/>
    </location>
</feature>
<dbReference type="OrthoDB" id="4960455at2759"/>
<keyword evidence="4" id="KW-1185">Reference proteome</keyword>